<protein>
    <recommendedName>
        <fullName evidence="4">Lipid-binding serum glycoprotein N-terminal domain-containing protein</fullName>
    </recommendedName>
</protein>
<evidence type="ECO:0008006" key="4">
    <source>
        <dbReference type="Google" id="ProtNLM"/>
    </source>
</evidence>
<proteinExistence type="predicted"/>
<name>A0A482XIL8_LAOST</name>
<dbReference type="AlphaFoldDB" id="A0A482XIL8"/>
<keyword evidence="3" id="KW-1185">Reference proteome</keyword>
<dbReference type="OrthoDB" id="10289021at2759"/>
<organism evidence="2 3">
    <name type="scientific">Laodelphax striatellus</name>
    <name type="common">Small brown planthopper</name>
    <name type="synonym">Delphax striatella</name>
    <dbReference type="NCBI Taxonomy" id="195883"/>
    <lineage>
        <taxon>Eukaryota</taxon>
        <taxon>Metazoa</taxon>
        <taxon>Ecdysozoa</taxon>
        <taxon>Arthropoda</taxon>
        <taxon>Hexapoda</taxon>
        <taxon>Insecta</taxon>
        <taxon>Pterygota</taxon>
        <taxon>Neoptera</taxon>
        <taxon>Paraneoptera</taxon>
        <taxon>Hemiptera</taxon>
        <taxon>Auchenorrhyncha</taxon>
        <taxon>Fulgoroidea</taxon>
        <taxon>Delphacidae</taxon>
        <taxon>Criomorphinae</taxon>
        <taxon>Laodelphax</taxon>
    </lineage>
</organism>
<reference evidence="2 3" key="1">
    <citation type="journal article" date="2017" name="Gigascience">
        <title>Genome sequence of the small brown planthopper, Laodelphax striatellus.</title>
        <authorList>
            <person name="Zhu J."/>
            <person name="Jiang F."/>
            <person name="Wang X."/>
            <person name="Yang P."/>
            <person name="Bao Y."/>
            <person name="Zhao W."/>
            <person name="Wang W."/>
            <person name="Lu H."/>
            <person name="Wang Q."/>
            <person name="Cui N."/>
            <person name="Li J."/>
            <person name="Chen X."/>
            <person name="Luo L."/>
            <person name="Yu J."/>
            <person name="Kang L."/>
            <person name="Cui F."/>
        </authorList>
    </citation>
    <scope>NUCLEOTIDE SEQUENCE [LARGE SCALE GENOMIC DNA]</scope>
    <source>
        <strain evidence="2">Lst14</strain>
    </source>
</reference>
<sequence length="237" mass="27062">MIGLYCFCFYFLVLLSYGTFGQGFPPYTTSKPRVRCQLLRTSIDQLLSHTSDSIRDNGLDSIHVNNLTKTIERLRSGTAEVHGSEGTLTDLSTMRLQGEPRFNTNSTVGFHVTIDKLRIVYNNYDQQFDGVRQVGKMTIKVRVNALYVEVKSFSKLKGCGDEVLSVYPKRFARLIFEYEDKSAISFSMMGSRDWPWIKPSDVHEVIFPLVNDVVNKSINSALKRYKFCEHRPSSICT</sequence>
<evidence type="ECO:0000313" key="2">
    <source>
        <dbReference type="EMBL" id="RZF45612.1"/>
    </source>
</evidence>
<keyword evidence="1" id="KW-0732">Signal</keyword>
<dbReference type="EMBL" id="QKKF02008541">
    <property type="protein sequence ID" value="RZF45612.1"/>
    <property type="molecule type" value="Genomic_DNA"/>
</dbReference>
<comment type="caution">
    <text evidence="2">The sequence shown here is derived from an EMBL/GenBank/DDBJ whole genome shotgun (WGS) entry which is preliminary data.</text>
</comment>
<gene>
    <name evidence="2" type="ORF">LSTR_LSTR010563</name>
</gene>
<dbReference type="InParanoid" id="A0A482XIL8"/>
<evidence type="ECO:0000256" key="1">
    <source>
        <dbReference type="SAM" id="SignalP"/>
    </source>
</evidence>
<accession>A0A482XIL8</accession>
<evidence type="ECO:0000313" key="3">
    <source>
        <dbReference type="Proteomes" id="UP000291343"/>
    </source>
</evidence>
<dbReference type="Proteomes" id="UP000291343">
    <property type="component" value="Unassembled WGS sequence"/>
</dbReference>
<feature type="signal peptide" evidence="1">
    <location>
        <begin position="1"/>
        <end position="23"/>
    </location>
</feature>
<feature type="chain" id="PRO_5019732477" description="Lipid-binding serum glycoprotein N-terminal domain-containing protein" evidence="1">
    <location>
        <begin position="24"/>
        <end position="237"/>
    </location>
</feature>